<evidence type="ECO:0000256" key="1">
    <source>
        <dbReference type="SAM" id="MobiDB-lite"/>
    </source>
</evidence>
<evidence type="ECO:0000256" key="2">
    <source>
        <dbReference type="SAM" id="Phobius"/>
    </source>
</evidence>
<keyword evidence="2" id="KW-0472">Membrane</keyword>
<feature type="transmembrane region" description="Helical" evidence="2">
    <location>
        <begin position="50"/>
        <end position="70"/>
    </location>
</feature>
<accession>A0A6C0BF49</accession>
<organism evidence="3">
    <name type="scientific">viral metagenome</name>
    <dbReference type="NCBI Taxonomy" id="1070528"/>
    <lineage>
        <taxon>unclassified sequences</taxon>
        <taxon>metagenomes</taxon>
        <taxon>organismal metagenomes</taxon>
    </lineage>
</organism>
<feature type="compositionally biased region" description="Low complexity" evidence="1">
    <location>
        <begin position="227"/>
        <end position="321"/>
    </location>
</feature>
<protein>
    <submittedName>
        <fullName evidence="3">Uncharacterized protein</fullName>
    </submittedName>
</protein>
<feature type="transmembrane region" description="Helical" evidence="2">
    <location>
        <begin position="12"/>
        <end position="30"/>
    </location>
</feature>
<reference evidence="3" key="1">
    <citation type="journal article" date="2020" name="Nature">
        <title>Giant virus diversity and host interactions through global metagenomics.</title>
        <authorList>
            <person name="Schulz F."/>
            <person name="Roux S."/>
            <person name="Paez-Espino D."/>
            <person name="Jungbluth S."/>
            <person name="Walsh D.A."/>
            <person name="Denef V.J."/>
            <person name="McMahon K.D."/>
            <person name="Konstantinidis K.T."/>
            <person name="Eloe-Fadrosh E.A."/>
            <person name="Kyrpides N.C."/>
            <person name="Woyke T."/>
        </authorList>
    </citation>
    <scope>NUCLEOTIDE SEQUENCE</scope>
    <source>
        <strain evidence="3">GVMAG-M-3300010160-60</strain>
    </source>
</reference>
<keyword evidence="2" id="KW-1133">Transmembrane helix</keyword>
<sequence>MFESRKLTDDQFIYVLLLIFIINFFVNFCVPSPNLYKTNRDTRFTLNKFYTVFANSSLVSILALFFLALFRHIGNEEKKEDFKSWTNIIVFTLCTASYIIFAVCASEQLGINDINFKRAVEEHNAIIIRMAGEKKHVRNISENDKQKYQRIIDINTYDVLPTNIPSKLSNLPPNPPSTPSVPSYQSNPPPPPSTPSVPSKSFNPPSKPFNPPSKPFNPPSKPSITYNPSKPSSKPFIPSYPSKPSYPSNPSNEMSNNSPSYPTNPTYPSNEMSNNPPSYPTNPTYPSNEMSNNPSNPTYPTYPSNEMSNNSPSNPSDEMSNGPSANPPDPNEPHNNPSLEHMTMLFV</sequence>
<feature type="compositionally biased region" description="Pro residues" evidence="1">
    <location>
        <begin position="205"/>
        <end position="221"/>
    </location>
</feature>
<dbReference type="EMBL" id="MN739135">
    <property type="protein sequence ID" value="QHS90411.1"/>
    <property type="molecule type" value="Genomic_DNA"/>
</dbReference>
<name>A0A6C0BF49_9ZZZZ</name>
<feature type="transmembrane region" description="Helical" evidence="2">
    <location>
        <begin position="82"/>
        <end position="103"/>
    </location>
</feature>
<proteinExistence type="predicted"/>
<keyword evidence="2" id="KW-0812">Transmembrane</keyword>
<feature type="region of interest" description="Disordered" evidence="1">
    <location>
        <begin position="165"/>
        <end position="347"/>
    </location>
</feature>
<evidence type="ECO:0000313" key="3">
    <source>
        <dbReference type="EMBL" id="QHS90411.1"/>
    </source>
</evidence>
<dbReference type="AlphaFoldDB" id="A0A6C0BF49"/>